<dbReference type="GO" id="GO:0000978">
    <property type="term" value="F:RNA polymerase II cis-regulatory region sequence-specific DNA binding"/>
    <property type="evidence" value="ECO:0007669"/>
    <property type="project" value="TreeGrafter"/>
</dbReference>
<dbReference type="PANTHER" id="PTHR47424:SF9">
    <property type="entry name" value="TAH-2"/>
    <property type="match status" value="1"/>
</dbReference>
<evidence type="ECO:0000313" key="5">
    <source>
        <dbReference type="EMBL" id="CRK47183.1"/>
    </source>
</evidence>
<keyword evidence="1" id="KW-0805">Transcription regulation</keyword>
<dbReference type="GO" id="GO:0005634">
    <property type="term" value="C:nucleus"/>
    <property type="evidence" value="ECO:0007669"/>
    <property type="project" value="TreeGrafter"/>
</dbReference>
<dbReference type="InterPro" id="IPR051127">
    <property type="entry name" value="Fungal_SecMet_Regulators"/>
</dbReference>
<sequence>MRPGATILVDTGASWDVPGLTLIPAHPLSQTMSFWRQTMSTKTTLETARFLGQTKRRLFFSPRECYRTQLEGYTHGLIEIFNRSAFEASVGACYSDPLSAQSSFLCLLYLTFAIGTVLGTPLPSTREDAVFKKLRTDQFNRAEMFFRSAKSLADPVSGFEDADFWSVQALSLMAVYMLAVSKRNAAYAYFAVSTQPSEAVKSLAKF</sequence>
<dbReference type="GO" id="GO:0000981">
    <property type="term" value="F:DNA-binding transcription factor activity, RNA polymerase II-specific"/>
    <property type="evidence" value="ECO:0007669"/>
    <property type="project" value="TreeGrafter"/>
</dbReference>
<protein>
    <recommendedName>
        <fullName evidence="4">Xylanolytic transcriptional activator regulatory domain-containing protein</fullName>
    </recommendedName>
</protein>
<organism evidence="5 6">
    <name type="scientific">Verticillium longisporum</name>
    <name type="common">Verticillium dahliae var. longisporum</name>
    <dbReference type="NCBI Taxonomy" id="100787"/>
    <lineage>
        <taxon>Eukaryota</taxon>
        <taxon>Fungi</taxon>
        <taxon>Dikarya</taxon>
        <taxon>Ascomycota</taxon>
        <taxon>Pezizomycotina</taxon>
        <taxon>Sordariomycetes</taxon>
        <taxon>Hypocreomycetidae</taxon>
        <taxon>Glomerellales</taxon>
        <taxon>Plectosphaerellaceae</taxon>
        <taxon>Verticillium</taxon>
    </lineage>
</organism>
<dbReference type="InterPro" id="IPR007219">
    <property type="entry name" value="XnlR_reg_dom"/>
</dbReference>
<proteinExistence type="predicted"/>
<dbReference type="Pfam" id="PF04082">
    <property type="entry name" value="Fungal_trans"/>
    <property type="match status" value="1"/>
</dbReference>
<dbReference type="GO" id="GO:0000435">
    <property type="term" value="P:positive regulation of transcription from RNA polymerase II promoter by galactose"/>
    <property type="evidence" value="ECO:0007669"/>
    <property type="project" value="TreeGrafter"/>
</dbReference>
<dbReference type="EMBL" id="CVQI01036273">
    <property type="protein sequence ID" value="CRK47183.1"/>
    <property type="molecule type" value="Genomic_DNA"/>
</dbReference>
<keyword evidence="3" id="KW-0539">Nucleus</keyword>
<dbReference type="GO" id="GO:0008270">
    <property type="term" value="F:zinc ion binding"/>
    <property type="evidence" value="ECO:0007669"/>
    <property type="project" value="InterPro"/>
</dbReference>
<dbReference type="AlphaFoldDB" id="A0A0G4NL54"/>
<evidence type="ECO:0000313" key="6">
    <source>
        <dbReference type="Proteomes" id="UP000045706"/>
    </source>
</evidence>
<feature type="domain" description="Xylanolytic transcriptional activator regulatory" evidence="4">
    <location>
        <begin position="73"/>
        <end position="193"/>
    </location>
</feature>
<evidence type="ECO:0000259" key="4">
    <source>
        <dbReference type="Pfam" id="PF04082"/>
    </source>
</evidence>
<dbReference type="CDD" id="cd12148">
    <property type="entry name" value="fungal_TF_MHR"/>
    <property type="match status" value="1"/>
</dbReference>
<dbReference type="PANTHER" id="PTHR47424">
    <property type="entry name" value="REGULATORY PROTEIN GAL4"/>
    <property type="match status" value="1"/>
</dbReference>
<name>A0A0G4NL54_VERLO</name>
<evidence type="ECO:0000256" key="1">
    <source>
        <dbReference type="ARBA" id="ARBA00023015"/>
    </source>
</evidence>
<evidence type="ECO:0000256" key="3">
    <source>
        <dbReference type="ARBA" id="ARBA00023242"/>
    </source>
</evidence>
<dbReference type="GO" id="GO:0006351">
    <property type="term" value="P:DNA-templated transcription"/>
    <property type="evidence" value="ECO:0007669"/>
    <property type="project" value="InterPro"/>
</dbReference>
<accession>A0A0G4NL54</accession>
<reference evidence="6" key="1">
    <citation type="submission" date="2015-05" db="EMBL/GenBank/DDBJ databases">
        <authorList>
            <person name="Fogelqvist Johan"/>
        </authorList>
    </citation>
    <scope>NUCLEOTIDE SEQUENCE [LARGE SCALE GENOMIC DNA]</scope>
</reference>
<dbReference type="Proteomes" id="UP000045706">
    <property type="component" value="Unassembled WGS sequence"/>
</dbReference>
<gene>
    <name evidence="5" type="ORF">BN1723_007408</name>
</gene>
<evidence type="ECO:0000256" key="2">
    <source>
        <dbReference type="ARBA" id="ARBA00023163"/>
    </source>
</evidence>
<keyword evidence="2" id="KW-0804">Transcription</keyword>